<dbReference type="InterPro" id="IPR000089">
    <property type="entry name" value="Biotin_lipoyl"/>
</dbReference>
<dbReference type="InterPro" id="IPR001078">
    <property type="entry name" value="2-oxoacid_DH_actylTfrase"/>
</dbReference>
<dbReference type="Gene3D" id="3.30.559.10">
    <property type="entry name" value="Chloramphenicol acetyltransferase-like domain"/>
    <property type="match status" value="1"/>
</dbReference>
<keyword evidence="3 6" id="KW-0808">Transferase</keyword>
<feature type="compositionally biased region" description="Low complexity" evidence="7">
    <location>
        <begin position="137"/>
        <end position="152"/>
    </location>
</feature>
<evidence type="ECO:0000256" key="2">
    <source>
        <dbReference type="ARBA" id="ARBA00007317"/>
    </source>
</evidence>
<proteinExistence type="inferred from homology"/>
<dbReference type="InterPro" id="IPR011053">
    <property type="entry name" value="Single_hybrid_motif"/>
</dbReference>
<dbReference type="PANTHER" id="PTHR43178">
    <property type="entry name" value="DIHYDROLIPOAMIDE ACETYLTRANSFERASE COMPONENT OF PYRUVATE DEHYDROGENASE COMPLEX"/>
    <property type="match status" value="1"/>
</dbReference>
<dbReference type="GO" id="GO:0016407">
    <property type="term" value="F:acetyltransferase activity"/>
    <property type="evidence" value="ECO:0007669"/>
    <property type="project" value="TreeGrafter"/>
</dbReference>
<dbReference type="KEGG" id="cbq:AL705_07615"/>
<dbReference type="InterPro" id="IPR036625">
    <property type="entry name" value="E3-bd_dom_sf"/>
</dbReference>
<dbReference type="SUPFAM" id="SSF52777">
    <property type="entry name" value="CoA-dependent acyltransferases"/>
    <property type="match status" value="1"/>
</dbReference>
<dbReference type="PATRIC" id="fig|1562462.4.peg.1553"/>
<dbReference type="Gene3D" id="4.10.320.10">
    <property type="entry name" value="E3-binding domain"/>
    <property type="match status" value="1"/>
</dbReference>
<feature type="region of interest" description="Disordered" evidence="7">
    <location>
        <begin position="115"/>
        <end position="165"/>
    </location>
</feature>
<sequence>MSVSVTLPELGESVAEGTVTRWLKNVGDSVAQDEPLVEIATDKVDTEIPSPVSGVIVEICAWEDDTVEIGGLLARIAAPSEAAAALGSPVMSGSGSNAASTVPFPEVSGAHAQGHVTVEEEEEVPVPASTSSFTPQDAASDASAAAPSSTPHHAAHADSTPEDDGAGEAQYFEVLMPELGESVAEGTITRWCKKLGEMISEDEPLLEVSTDKVDTEIPSPADGILVQICAVEDDTVPVGQVLAVLQVGGTAPDPADLVEDYDAATDMSAESEDEDESTTTDLLTTSTATRDDAGASDTAEEMVDGTEPTDVPSDGPDAPAAEETVPAGVAPKVPQTAPSFDNVPGVTGFGDTRRASTDHSYVTPLVRKLAADKGVDLADVKGTGLGGRILKKDILAYAAEQERRAAAAAAASAATLGVSAMVSAVGATPTTTDEGAGGTELRGTVRPASPVRQSAARAALSAVHHTAPVSQVFEVDLTTLLRQLVSHRSTEPSLALSLRACVAYTVARVLRRHPVMNASYDKQNQLISYHEDIDLSVGIDTPHGLLSPVLHHADQCSLAEIGQRLQEMEDRCLSGNLTPSDLSGGTFALAHPSASGALWETPMVIPPQSAALAVGNPVQRPVVVEDAGGSAIAIRAMSYLTLSYDSCLVDASSASHFLHDVQNALQEASFLDDIDDVNGLS</sequence>
<dbReference type="PANTHER" id="PTHR43178:SF5">
    <property type="entry name" value="LIPOAMIDE ACYLTRANSFERASE COMPONENT OF BRANCHED-CHAIN ALPHA-KETO ACID DEHYDROGENASE COMPLEX, MITOCHONDRIAL"/>
    <property type="match status" value="1"/>
</dbReference>
<dbReference type="Pfam" id="PF02817">
    <property type="entry name" value="E3_binding"/>
    <property type="match status" value="1"/>
</dbReference>
<gene>
    <name evidence="10" type="ORF">AL705_07615</name>
</gene>
<dbReference type="PROSITE" id="PS51826">
    <property type="entry name" value="PSBD"/>
    <property type="match status" value="1"/>
</dbReference>
<dbReference type="CDD" id="cd06849">
    <property type="entry name" value="lipoyl_domain"/>
    <property type="match status" value="2"/>
</dbReference>
<dbReference type="Pfam" id="PF00364">
    <property type="entry name" value="Biotin_lipoyl"/>
    <property type="match status" value="2"/>
</dbReference>
<dbReference type="SUPFAM" id="SSF51230">
    <property type="entry name" value="Single hybrid motif"/>
    <property type="match status" value="2"/>
</dbReference>
<dbReference type="EC" id="2.3.1.-" evidence="6"/>
<dbReference type="AlphaFoldDB" id="A0A0M5L7Y0"/>
<feature type="compositionally biased region" description="Low complexity" evidence="7">
    <location>
        <begin position="279"/>
        <end position="288"/>
    </location>
</feature>
<comment type="similarity">
    <text evidence="2 6">Belongs to the 2-oxoacid dehydrogenase family.</text>
</comment>
<dbReference type="SUPFAM" id="SSF47005">
    <property type="entry name" value="Peripheral subunit-binding domain of 2-oxo acid dehydrogenase complex"/>
    <property type="match status" value="1"/>
</dbReference>
<evidence type="ECO:0000256" key="4">
    <source>
        <dbReference type="ARBA" id="ARBA00022823"/>
    </source>
</evidence>
<dbReference type="STRING" id="1528099.AL705_07615"/>
<accession>A0A0M5L7Y0</accession>
<dbReference type="InterPro" id="IPR023213">
    <property type="entry name" value="CAT-like_dom_sf"/>
</dbReference>
<keyword evidence="4 6" id="KW-0450">Lipoyl</keyword>
<dbReference type="Gene3D" id="2.40.50.100">
    <property type="match status" value="2"/>
</dbReference>
<dbReference type="InterPro" id="IPR003016">
    <property type="entry name" value="2-oxoA_DH_lipoyl-BS"/>
</dbReference>
<dbReference type="InterPro" id="IPR004167">
    <property type="entry name" value="PSBD"/>
</dbReference>
<dbReference type="GO" id="GO:0031405">
    <property type="term" value="F:lipoic acid binding"/>
    <property type="evidence" value="ECO:0007669"/>
    <property type="project" value="TreeGrafter"/>
</dbReference>
<feature type="region of interest" description="Disordered" evidence="7">
    <location>
        <begin position="265"/>
        <end position="325"/>
    </location>
</feature>
<feature type="domain" description="Peripheral subunit-binding (PSBD)" evidence="9">
    <location>
        <begin position="361"/>
        <end position="398"/>
    </location>
</feature>
<evidence type="ECO:0000256" key="1">
    <source>
        <dbReference type="ARBA" id="ARBA00001938"/>
    </source>
</evidence>
<name>A0A0M5L7Y0_9ACTN</name>
<dbReference type="OrthoDB" id="9805770at2"/>
<keyword evidence="5 6" id="KW-0012">Acyltransferase</keyword>
<dbReference type="PROSITE" id="PS50968">
    <property type="entry name" value="BIOTINYL_LIPOYL"/>
    <property type="match status" value="2"/>
</dbReference>
<dbReference type="RefSeq" id="WP_053962490.1">
    <property type="nucleotide sequence ID" value="NZ_CP012390.1"/>
</dbReference>
<dbReference type="Pfam" id="PF00198">
    <property type="entry name" value="2-oxoacid_dh"/>
    <property type="match status" value="1"/>
</dbReference>
<evidence type="ECO:0000313" key="11">
    <source>
        <dbReference type="Proteomes" id="UP000068137"/>
    </source>
</evidence>
<dbReference type="Proteomes" id="UP000068137">
    <property type="component" value="Chromosome"/>
</dbReference>
<dbReference type="EMBL" id="CP012390">
    <property type="protein sequence ID" value="ALE19417.1"/>
    <property type="molecule type" value="Genomic_DNA"/>
</dbReference>
<dbReference type="PROSITE" id="PS00189">
    <property type="entry name" value="LIPOYL"/>
    <property type="match status" value="2"/>
</dbReference>
<evidence type="ECO:0000259" key="8">
    <source>
        <dbReference type="PROSITE" id="PS50968"/>
    </source>
</evidence>
<feature type="compositionally biased region" description="Acidic residues" evidence="7">
    <location>
        <begin position="265"/>
        <end position="278"/>
    </location>
</feature>
<dbReference type="GO" id="GO:0005737">
    <property type="term" value="C:cytoplasm"/>
    <property type="evidence" value="ECO:0007669"/>
    <property type="project" value="TreeGrafter"/>
</dbReference>
<dbReference type="InterPro" id="IPR050743">
    <property type="entry name" value="2-oxoacid_DH_E2_comp"/>
</dbReference>
<evidence type="ECO:0000256" key="5">
    <source>
        <dbReference type="ARBA" id="ARBA00023315"/>
    </source>
</evidence>
<evidence type="ECO:0000256" key="7">
    <source>
        <dbReference type="SAM" id="MobiDB-lite"/>
    </source>
</evidence>
<evidence type="ECO:0000313" key="10">
    <source>
        <dbReference type="EMBL" id="ALE19417.1"/>
    </source>
</evidence>
<feature type="domain" description="Lipoyl-binding" evidence="8">
    <location>
        <begin position="2"/>
        <end position="77"/>
    </location>
</feature>
<comment type="cofactor">
    <cofactor evidence="1 6">
        <name>(R)-lipoate</name>
        <dbReference type="ChEBI" id="CHEBI:83088"/>
    </cofactor>
</comment>
<protein>
    <recommendedName>
        <fullName evidence="6">Dihydrolipoamide acetyltransferase component of pyruvate dehydrogenase complex</fullName>
        <ecNumber evidence="6">2.3.1.-</ecNumber>
    </recommendedName>
</protein>
<evidence type="ECO:0000256" key="3">
    <source>
        <dbReference type="ARBA" id="ARBA00022679"/>
    </source>
</evidence>
<evidence type="ECO:0000259" key="9">
    <source>
        <dbReference type="PROSITE" id="PS51826"/>
    </source>
</evidence>
<evidence type="ECO:0000256" key="6">
    <source>
        <dbReference type="RuleBase" id="RU003423"/>
    </source>
</evidence>
<organism evidence="10 11">
    <name type="scientific">Lawsonella clevelandensis</name>
    <dbReference type="NCBI Taxonomy" id="1528099"/>
    <lineage>
        <taxon>Bacteria</taxon>
        <taxon>Bacillati</taxon>
        <taxon>Actinomycetota</taxon>
        <taxon>Actinomycetes</taxon>
        <taxon>Mycobacteriales</taxon>
        <taxon>Lawsonellaceae</taxon>
        <taxon>Lawsonella</taxon>
    </lineage>
</organism>
<reference evidence="10 11" key="1">
    <citation type="journal article" date="2015" name="Genome Announc.">
        <title>Complete Genome Sequences for Two Strains of a Novel Fastidious, Partially Acid-Fast, Gram-Positive Corynebacterineae Bacterium, Derived from Human Clinical Samples.</title>
        <authorList>
            <person name="Nicholson A.C."/>
            <person name="Bell M."/>
            <person name="Humrighouse B.W."/>
            <person name="McQuiston J.R."/>
        </authorList>
    </citation>
    <scope>NUCLEOTIDE SEQUENCE [LARGE SCALE GENOMIC DNA]</scope>
    <source>
        <strain evidence="10 11">X1698</strain>
    </source>
</reference>
<feature type="domain" description="Lipoyl-binding" evidence="8">
    <location>
        <begin position="171"/>
        <end position="246"/>
    </location>
</feature>